<evidence type="ECO:0000256" key="2">
    <source>
        <dbReference type="ARBA" id="ARBA00023315"/>
    </source>
</evidence>
<dbReference type="CDD" id="cd04301">
    <property type="entry name" value="NAT_SF"/>
    <property type="match status" value="1"/>
</dbReference>
<name>A9ING1_BORPD</name>
<sequence>MSDASLQFRRARAADLDAIVALLADDVLGSGREDPSVPAADCYVRAFDAIDRDPNQWLAVVERGGAVVGCLQLSFIPGLSRRGLWRGQIESVRVAAGERGAGTGRAMFEWAIGQCRERGCGLVQLTTDKARVDARRFYESLGFVATHEGMKLELAA</sequence>
<keyword evidence="1" id="KW-0808">Transferase</keyword>
<dbReference type="PANTHER" id="PTHR43877">
    <property type="entry name" value="AMINOALKYLPHOSPHONATE N-ACETYLTRANSFERASE-RELATED-RELATED"/>
    <property type="match status" value="1"/>
</dbReference>
<dbReference type="InterPro" id="IPR000182">
    <property type="entry name" value="GNAT_dom"/>
</dbReference>
<dbReference type="Pfam" id="PF00583">
    <property type="entry name" value="Acetyltransf_1"/>
    <property type="match status" value="1"/>
</dbReference>
<dbReference type="eggNOG" id="COG0456">
    <property type="taxonomic scope" value="Bacteria"/>
</dbReference>
<dbReference type="PROSITE" id="PS51186">
    <property type="entry name" value="GNAT"/>
    <property type="match status" value="1"/>
</dbReference>
<dbReference type="GO" id="GO:0016747">
    <property type="term" value="F:acyltransferase activity, transferring groups other than amino-acyl groups"/>
    <property type="evidence" value="ECO:0007669"/>
    <property type="project" value="InterPro"/>
</dbReference>
<reference evidence="4 5" key="1">
    <citation type="journal article" date="2008" name="BMC Genomics">
        <title>The missing link: Bordetella petrii is endowed with both the metabolic versatility of environmental bacteria and virulence traits of pathogenic Bordetellae.</title>
        <authorList>
            <person name="Gross R."/>
            <person name="Guzman C.A."/>
            <person name="Sebaihia M."/>
            <person name="Martins Dos Santos V.A."/>
            <person name="Pieper D.H."/>
            <person name="Koebnik R."/>
            <person name="Lechner M."/>
            <person name="Bartels D."/>
            <person name="Buhrmester J."/>
            <person name="Choudhuri J.V."/>
            <person name="Ebensen T."/>
            <person name="Gaigalat L."/>
            <person name="Herrmann S."/>
            <person name="Khachane A.N."/>
            <person name="Larisch C."/>
            <person name="Link S."/>
            <person name="Linke B."/>
            <person name="Meyer F."/>
            <person name="Mormann S."/>
            <person name="Nakunst D."/>
            <person name="Rueckert C."/>
            <person name="Schneiker-Bekel S."/>
            <person name="Schulze K."/>
            <person name="Vorhoelter F.J."/>
            <person name="Yevsa T."/>
            <person name="Engle J.T."/>
            <person name="Goldman W.E."/>
            <person name="Puehler A."/>
            <person name="Goebel U.B."/>
            <person name="Goesmann A."/>
            <person name="Bloecker H."/>
            <person name="Kaiser O."/>
            <person name="Martinez-Arias R."/>
        </authorList>
    </citation>
    <scope>NUCLEOTIDE SEQUENCE [LARGE SCALE GENOMIC DNA]</scope>
    <source>
        <strain evidence="5">ATCC BAA-461 / DSM 12804 / CCUG 43448 / CIP 107267 / Se-1111R</strain>
    </source>
</reference>
<keyword evidence="2" id="KW-0012">Acyltransferase</keyword>
<dbReference type="KEGG" id="bpt:Bpet2489"/>
<protein>
    <submittedName>
        <fullName evidence="4">Probable acetyltransferase</fullName>
    </submittedName>
</protein>
<proteinExistence type="predicted"/>
<feature type="domain" description="N-acetyltransferase" evidence="3">
    <location>
        <begin position="6"/>
        <end position="156"/>
    </location>
</feature>
<evidence type="ECO:0000256" key="1">
    <source>
        <dbReference type="ARBA" id="ARBA00022679"/>
    </source>
</evidence>
<dbReference type="PANTHER" id="PTHR43877:SF2">
    <property type="entry name" value="AMINOALKYLPHOSPHONATE N-ACETYLTRANSFERASE-RELATED"/>
    <property type="match status" value="1"/>
</dbReference>
<dbReference type="InterPro" id="IPR016181">
    <property type="entry name" value="Acyl_CoA_acyltransferase"/>
</dbReference>
<dbReference type="Proteomes" id="UP000001225">
    <property type="component" value="Chromosome"/>
</dbReference>
<organism evidence="4 5">
    <name type="scientific">Bordetella petrii (strain ATCC BAA-461 / DSM 12804 / CCUG 43448 / CIP 107267 / Se-1111R)</name>
    <dbReference type="NCBI Taxonomy" id="340100"/>
    <lineage>
        <taxon>Bacteria</taxon>
        <taxon>Pseudomonadati</taxon>
        <taxon>Pseudomonadota</taxon>
        <taxon>Betaproteobacteria</taxon>
        <taxon>Burkholderiales</taxon>
        <taxon>Alcaligenaceae</taxon>
        <taxon>Bordetella</taxon>
    </lineage>
</organism>
<evidence type="ECO:0000313" key="4">
    <source>
        <dbReference type="EMBL" id="CAP42831.1"/>
    </source>
</evidence>
<dbReference type="EMBL" id="AM902716">
    <property type="protein sequence ID" value="CAP42831.1"/>
    <property type="molecule type" value="Genomic_DNA"/>
</dbReference>
<gene>
    <name evidence="4" type="ordered locus">Bpet2489</name>
</gene>
<dbReference type="SUPFAM" id="SSF55729">
    <property type="entry name" value="Acyl-CoA N-acyltransferases (Nat)"/>
    <property type="match status" value="1"/>
</dbReference>
<dbReference type="STRING" id="94624.Bpet2489"/>
<accession>A9ING1</accession>
<dbReference type="Gene3D" id="3.40.630.30">
    <property type="match status" value="1"/>
</dbReference>
<dbReference type="InterPro" id="IPR050832">
    <property type="entry name" value="Bact_Acetyltransf"/>
</dbReference>
<keyword evidence="5" id="KW-1185">Reference proteome</keyword>
<dbReference type="AlphaFoldDB" id="A9ING1"/>
<evidence type="ECO:0000313" key="5">
    <source>
        <dbReference type="Proteomes" id="UP000001225"/>
    </source>
</evidence>
<evidence type="ECO:0000259" key="3">
    <source>
        <dbReference type="PROSITE" id="PS51186"/>
    </source>
</evidence>